<evidence type="ECO:0000313" key="1">
    <source>
        <dbReference type="EMBL" id="MBK4738928.1"/>
    </source>
</evidence>
<name>A0A934W9Z2_9BURK</name>
<organism evidence="1 2">
    <name type="scientific">Noviherbaspirillum pedocola</name>
    <dbReference type="NCBI Taxonomy" id="2801341"/>
    <lineage>
        <taxon>Bacteria</taxon>
        <taxon>Pseudomonadati</taxon>
        <taxon>Pseudomonadota</taxon>
        <taxon>Betaproteobacteria</taxon>
        <taxon>Burkholderiales</taxon>
        <taxon>Oxalobacteraceae</taxon>
        <taxon>Noviherbaspirillum</taxon>
    </lineage>
</organism>
<gene>
    <name evidence="1" type="ORF">JJB74_30310</name>
</gene>
<evidence type="ECO:0000313" key="2">
    <source>
        <dbReference type="Proteomes" id="UP000622890"/>
    </source>
</evidence>
<reference evidence="1" key="1">
    <citation type="submission" date="2021-01" db="EMBL/GenBank/DDBJ databases">
        <title>Genome sequence of strain Noviherbaspirillum sp. DKR-6.</title>
        <authorList>
            <person name="Chaudhary D.K."/>
        </authorList>
    </citation>
    <scope>NUCLEOTIDE SEQUENCE</scope>
    <source>
        <strain evidence="1">DKR-6</strain>
    </source>
</reference>
<dbReference type="RefSeq" id="WP_200598299.1">
    <property type="nucleotide sequence ID" value="NZ_JAEPBG010000030.1"/>
</dbReference>
<keyword evidence="2" id="KW-1185">Reference proteome</keyword>
<dbReference type="AlphaFoldDB" id="A0A934W9Z2"/>
<protein>
    <submittedName>
        <fullName evidence="1">Uncharacterized protein</fullName>
    </submittedName>
</protein>
<sequence>MAFFTNHDEIVRAVQLRLTEKDGTLLSADAGPPTFDSEPPQQWLYDAFYSAYADNENQRISFWVGVAEVLENCLPPMSNDSAEVLKRTVNLIESIYINIGSEKIYSGAFREVVGRMHDAQKKLVPNKDLIFSLLSRQIDVTNLAILIKSADEDNTLEVSLAPHIEALQAMLVTASRSQTRELSVLDSTIILRALTMLARAWISSGSRDINSRLIIPEWISHKPITAERFQGYFNRMVKLLTKAGAPESVSLTVKDIEALITGMRPSIVAGKPRSRIPRPTIHASE</sequence>
<comment type="caution">
    <text evidence="1">The sequence shown here is derived from an EMBL/GenBank/DDBJ whole genome shotgun (WGS) entry which is preliminary data.</text>
</comment>
<dbReference type="EMBL" id="JAEPBG010000030">
    <property type="protein sequence ID" value="MBK4738928.1"/>
    <property type="molecule type" value="Genomic_DNA"/>
</dbReference>
<proteinExistence type="predicted"/>
<accession>A0A934W9Z2</accession>
<dbReference type="Proteomes" id="UP000622890">
    <property type="component" value="Unassembled WGS sequence"/>
</dbReference>